<keyword evidence="7" id="KW-1185">Reference proteome</keyword>
<dbReference type="AlphaFoldDB" id="A0A6N9PZ91"/>
<evidence type="ECO:0000313" key="7">
    <source>
        <dbReference type="Proteomes" id="UP000448943"/>
    </source>
</evidence>
<evidence type="ECO:0000256" key="1">
    <source>
        <dbReference type="ARBA" id="ARBA00009437"/>
    </source>
</evidence>
<name>A0A6N9PZ91_9BACL</name>
<dbReference type="CDD" id="cd08420">
    <property type="entry name" value="PBP2_CysL_like"/>
    <property type="match status" value="1"/>
</dbReference>
<organism evidence="6 7">
    <name type="scientific">Chengkuizengella marina</name>
    <dbReference type="NCBI Taxonomy" id="2507566"/>
    <lineage>
        <taxon>Bacteria</taxon>
        <taxon>Bacillati</taxon>
        <taxon>Bacillota</taxon>
        <taxon>Bacilli</taxon>
        <taxon>Bacillales</taxon>
        <taxon>Paenibacillaceae</taxon>
        <taxon>Chengkuizengella</taxon>
    </lineage>
</organism>
<dbReference type="SUPFAM" id="SSF46785">
    <property type="entry name" value="Winged helix' DNA-binding domain"/>
    <property type="match status" value="1"/>
</dbReference>
<keyword evidence="3" id="KW-0238">DNA-binding</keyword>
<dbReference type="RefSeq" id="WP_160644940.1">
    <property type="nucleotide sequence ID" value="NZ_SIJB01000012.1"/>
</dbReference>
<dbReference type="GO" id="GO:0003700">
    <property type="term" value="F:DNA-binding transcription factor activity"/>
    <property type="evidence" value="ECO:0007669"/>
    <property type="project" value="InterPro"/>
</dbReference>
<dbReference type="InterPro" id="IPR036390">
    <property type="entry name" value="WH_DNA-bd_sf"/>
</dbReference>
<evidence type="ECO:0000313" key="6">
    <source>
        <dbReference type="EMBL" id="NBI28196.1"/>
    </source>
</evidence>
<dbReference type="InterPro" id="IPR036388">
    <property type="entry name" value="WH-like_DNA-bd_sf"/>
</dbReference>
<dbReference type="InterPro" id="IPR005119">
    <property type="entry name" value="LysR_subst-bd"/>
</dbReference>
<protein>
    <submittedName>
        <fullName evidence="6">LysR family transcriptional regulator</fullName>
    </submittedName>
</protein>
<dbReference type="Proteomes" id="UP000448943">
    <property type="component" value="Unassembled WGS sequence"/>
</dbReference>
<dbReference type="PRINTS" id="PR00039">
    <property type="entry name" value="HTHLYSR"/>
</dbReference>
<dbReference type="Pfam" id="PF03466">
    <property type="entry name" value="LysR_substrate"/>
    <property type="match status" value="1"/>
</dbReference>
<dbReference type="PROSITE" id="PS50931">
    <property type="entry name" value="HTH_LYSR"/>
    <property type="match status" value="1"/>
</dbReference>
<gene>
    <name evidence="6" type="ORF">ERL59_04395</name>
</gene>
<sequence>MDHQLLVFTTVVEKENFSRAAEELHMTQPAVSQYIQALEQQIGTRLLERSNKFVRLNMAGEIVYHHAKEILGHYTRMQYLVDDLMNKASGNLFIGASYSFGEYVLPQMISNMLEDYPLIKPSITIRNSKRIVNLIIKNELEIGIVEGEFNHQSLNIEPFAEDLMYVAVAANHPFSRQKNITKQELESETWIIREEGSGTREAADKMFKTLTLNPTNKMEFGSTQIIKESVESGIGISLLSKWAIQRELSSGTLHVIEYEGLPVRRKFSIVTRTVPFQTKAMEIFLKLLREQ</sequence>
<dbReference type="EMBL" id="SIJB01000012">
    <property type="protein sequence ID" value="NBI28196.1"/>
    <property type="molecule type" value="Genomic_DNA"/>
</dbReference>
<evidence type="ECO:0000256" key="4">
    <source>
        <dbReference type="ARBA" id="ARBA00023163"/>
    </source>
</evidence>
<dbReference type="PANTHER" id="PTHR30126:SF39">
    <property type="entry name" value="HTH-TYPE TRANSCRIPTIONAL REGULATOR CYSL"/>
    <property type="match status" value="1"/>
</dbReference>
<reference evidence="6 7" key="1">
    <citation type="submission" date="2019-01" db="EMBL/GenBank/DDBJ databases">
        <title>Chengkuizengella sp. nov., isolated from deep-sea sediment of East Pacific Ocean.</title>
        <authorList>
            <person name="Yang J."/>
            <person name="Lai Q."/>
            <person name="Shao Z."/>
        </authorList>
    </citation>
    <scope>NUCLEOTIDE SEQUENCE [LARGE SCALE GENOMIC DNA]</scope>
    <source>
        <strain evidence="6 7">YPA3-1-1</strain>
    </source>
</reference>
<accession>A0A6N9PZ91</accession>
<dbReference type="InterPro" id="IPR000847">
    <property type="entry name" value="LysR_HTH_N"/>
</dbReference>
<dbReference type="Gene3D" id="1.10.10.10">
    <property type="entry name" value="Winged helix-like DNA-binding domain superfamily/Winged helix DNA-binding domain"/>
    <property type="match status" value="1"/>
</dbReference>
<dbReference type="OrthoDB" id="9785745at2"/>
<feature type="domain" description="HTH lysR-type" evidence="5">
    <location>
        <begin position="1"/>
        <end position="57"/>
    </location>
</feature>
<dbReference type="FunFam" id="1.10.10.10:FF:000001">
    <property type="entry name" value="LysR family transcriptional regulator"/>
    <property type="match status" value="1"/>
</dbReference>
<dbReference type="PANTHER" id="PTHR30126">
    <property type="entry name" value="HTH-TYPE TRANSCRIPTIONAL REGULATOR"/>
    <property type="match status" value="1"/>
</dbReference>
<keyword evidence="2" id="KW-0805">Transcription regulation</keyword>
<dbReference type="SUPFAM" id="SSF53850">
    <property type="entry name" value="Periplasmic binding protein-like II"/>
    <property type="match status" value="1"/>
</dbReference>
<evidence type="ECO:0000259" key="5">
    <source>
        <dbReference type="PROSITE" id="PS50931"/>
    </source>
</evidence>
<comment type="similarity">
    <text evidence="1">Belongs to the LysR transcriptional regulatory family.</text>
</comment>
<proteinExistence type="inferred from homology"/>
<evidence type="ECO:0000256" key="2">
    <source>
        <dbReference type="ARBA" id="ARBA00023015"/>
    </source>
</evidence>
<dbReference type="Gene3D" id="3.40.190.290">
    <property type="match status" value="1"/>
</dbReference>
<evidence type="ECO:0000256" key="3">
    <source>
        <dbReference type="ARBA" id="ARBA00023125"/>
    </source>
</evidence>
<comment type="caution">
    <text evidence="6">The sequence shown here is derived from an EMBL/GenBank/DDBJ whole genome shotgun (WGS) entry which is preliminary data.</text>
</comment>
<dbReference type="Pfam" id="PF00126">
    <property type="entry name" value="HTH_1"/>
    <property type="match status" value="1"/>
</dbReference>
<keyword evidence="4" id="KW-0804">Transcription</keyword>
<dbReference type="GO" id="GO:0000976">
    <property type="term" value="F:transcription cis-regulatory region binding"/>
    <property type="evidence" value="ECO:0007669"/>
    <property type="project" value="TreeGrafter"/>
</dbReference>